<evidence type="ECO:0000256" key="9">
    <source>
        <dbReference type="ARBA" id="ARBA00024334"/>
    </source>
</evidence>
<proteinExistence type="inferred from homology"/>
<feature type="domain" description="EF-hand" evidence="12">
    <location>
        <begin position="458"/>
        <end position="493"/>
    </location>
</feature>
<evidence type="ECO:0000256" key="10">
    <source>
        <dbReference type="SAM" id="MobiDB-lite"/>
    </source>
</evidence>
<comment type="similarity">
    <text evidence="9">Belongs to the protein kinase superfamily. Ser/Thr protein kinase family. CDPK subfamily.</text>
</comment>
<evidence type="ECO:0000256" key="2">
    <source>
        <dbReference type="ARBA" id="ARBA00022527"/>
    </source>
</evidence>
<comment type="cofactor">
    <cofactor evidence="1">
        <name>Mg(2+)</name>
        <dbReference type="ChEBI" id="CHEBI:18420"/>
    </cofactor>
</comment>
<dbReference type="SMART" id="SM00220">
    <property type="entry name" value="S_TKc"/>
    <property type="match status" value="1"/>
</dbReference>
<feature type="domain" description="EF-hand" evidence="12">
    <location>
        <begin position="390"/>
        <end position="425"/>
    </location>
</feature>
<feature type="region of interest" description="Disordered" evidence="10">
    <location>
        <begin position="1"/>
        <end position="33"/>
    </location>
</feature>
<keyword evidence="5" id="KW-0547">Nucleotide-binding</keyword>
<keyword evidence="4" id="KW-0677">Repeat</keyword>
<dbReference type="FunFam" id="1.10.238.10:FF:000003">
    <property type="entry name" value="Calmodulin A"/>
    <property type="match status" value="1"/>
</dbReference>
<keyword evidence="14" id="KW-1185">Reference proteome</keyword>
<keyword evidence="2" id="KW-0723">Serine/threonine-protein kinase</keyword>
<evidence type="ECO:0000313" key="13">
    <source>
        <dbReference type="EMBL" id="KAJ8604645.1"/>
    </source>
</evidence>
<dbReference type="InterPro" id="IPR000719">
    <property type="entry name" value="Prot_kinase_dom"/>
</dbReference>
<evidence type="ECO:0000256" key="8">
    <source>
        <dbReference type="ARBA" id="ARBA00022840"/>
    </source>
</evidence>
<dbReference type="SUPFAM" id="SSF56112">
    <property type="entry name" value="Protein kinase-like (PK-like)"/>
    <property type="match status" value="1"/>
</dbReference>
<keyword evidence="3" id="KW-0808">Transferase</keyword>
<evidence type="ECO:0000259" key="12">
    <source>
        <dbReference type="PROSITE" id="PS50222"/>
    </source>
</evidence>
<dbReference type="InterPro" id="IPR002048">
    <property type="entry name" value="EF_hand_dom"/>
</dbReference>
<feature type="compositionally biased region" description="Basic and acidic residues" evidence="10">
    <location>
        <begin position="13"/>
        <end position="24"/>
    </location>
</feature>
<dbReference type="AlphaFoldDB" id="A0AAD7UFH4"/>
<keyword evidence="6" id="KW-0418">Kinase</keyword>
<evidence type="ECO:0000256" key="7">
    <source>
        <dbReference type="ARBA" id="ARBA00022837"/>
    </source>
</evidence>
<dbReference type="InterPro" id="IPR011992">
    <property type="entry name" value="EF-hand-dom_pair"/>
</dbReference>
<dbReference type="GO" id="GO:0005509">
    <property type="term" value="F:calcium ion binding"/>
    <property type="evidence" value="ECO:0007669"/>
    <property type="project" value="InterPro"/>
</dbReference>
<evidence type="ECO:0000256" key="6">
    <source>
        <dbReference type="ARBA" id="ARBA00022777"/>
    </source>
</evidence>
<protein>
    <recommendedName>
        <fullName evidence="15">Calmodulin</fullName>
    </recommendedName>
</protein>
<dbReference type="PROSITE" id="PS00018">
    <property type="entry name" value="EF_HAND_1"/>
    <property type="match status" value="1"/>
</dbReference>
<evidence type="ECO:0000313" key="14">
    <source>
        <dbReference type="Proteomes" id="UP001230188"/>
    </source>
</evidence>
<dbReference type="GO" id="GO:0005524">
    <property type="term" value="F:ATP binding"/>
    <property type="evidence" value="ECO:0007669"/>
    <property type="project" value="UniProtKB-KW"/>
</dbReference>
<dbReference type="InterPro" id="IPR018247">
    <property type="entry name" value="EF_Hand_1_Ca_BS"/>
</dbReference>
<dbReference type="Gene3D" id="1.10.238.10">
    <property type="entry name" value="EF-hand"/>
    <property type="match status" value="2"/>
</dbReference>
<evidence type="ECO:0000256" key="3">
    <source>
        <dbReference type="ARBA" id="ARBA00022679"/>
    </source>
</evidence>
<evidence type="ECO:0000256" key="1">
    <source>
        <dbReference type="ARBA" id="ARBA00001946"/>
    </source>
</evidence>
<dbReference type="Gene3D" id="3.30.200.20">
    <property type="entry name" value="Phosphorylase Kinase, domain 1"/>
    <property type="match status" value="1"/>
</dbReference>
<dbReference type="Gene3D" id="1.10.510.10">
    <property type="entry name" value="Transferase(Phosphotransferase) domain 1"/>
    <property type="match status" value="1"/>
</dbReference>
<organism evidence="13 14">
    <name type="scientific">Chrysophaeum taylorii</name>
    <dbReference type="NCBI Taxonomy" id="2483200"/>
    <lineage>
        <taxon>Eukaryota</taxon>
        <taxon>Sar</taxon>
        <taxon>Stramenopiles</taxon>
        <taxon>Ochrophyta</taxon>
        <taxon>Pelagophyceae</taxon>
        <taxon>Pelagomonadales</taxon>
        <taxon>Pelagomonadaceae</taxon>
        <taxon>Chrysophaeum</taxon>
    </lineage>
</organism>
<evidence type="ECO:0000256" key="4">
    <source>
        <dbReference type="ARBA" id="ARBA00022737"/>
    </source>
</evidence>
<evidence type="ECO:0000259" key="11">
    <source>
        <dbReference type="PROSITE" id="PS50011"/>
    </source>
</evidence>
<evidence type="ECO:0008006" key="15">
    <source>
        <dbReference type="Google" id="ProtNLM"/>
    </source>
</evidence>
<name>A0AAD7UFH4_9STRA</name>
<dbReference type="Proteomes" id="UP001230188">
    <property type="component" value="Unassembled WGS sequence"/>
</dbReference>
<dbReference type="InterPro" id="IPR011009">
    <property type="entry name" value="Kinase-like_dom_sf"/>
</dbReference>
<reference evidence="13" key="1">
    <citation type="submission" date="2023-01" db="EMBL/GenBank/DDBJ databases">
        <title>Metagenome sequencing of chrysophaentin producing Chrysophaeum taylorii.</title>
        <authorList>
            <person name="Davison J."/>
            <person name="Bewley C."/>
        </authorList>
    </citation>
    <scope>NUCLEOTIDE SEQUENCE</scope>
    <source>
        <strain evidence="13">NIES-1699</strain>
    </source>
</reference>
<comment type="caution">
    <text evidence="13">The sequence shown here is derived from an EMBL/GenBank/DDBJ whole genome shotgun (WGS) entry which is preliminary data.</text>
</comment>
<dbReference type="GO" id="GO:0004674">
    <property type="term" value="F:protein serine/threonine kinase activity"/>
    <property type="evidence" value="ECO:0007669"/>
    <property type="project" value="UniProtKB-KW"/>
</dbReference>
<dbReference type="CDD" id="cd00051">
    <property type="entry name" value="EFh"/>
    <property type="match status" value="1"/>
</dbReference>
<keyword evidence="7" id="KW-0106">Calcium</keyword>
<feature type="domain" description="EF-hand" evidence="12">
    <location>
        <begin position="504"/>
        <end position="521"/>
    </location>
</feature>
<gene>
    <name evidence="13" type="ORF">CTAYLR_006518</name>
</gene>
<dbReference type="PANTHER" id="PTHR24349">
    <property type="entry name" value="SERINE/THREONINE-PROTEIN KINASE"/>
    <property type="match status" value="1"/>
</dbReference>
<evidence type="ECO:0000256" key="5">
    <source>
        <dbReference type="ARBA" id="ARBA00022741"/>
    </source>
</evidence>
<feature type="domain" description="Protein kinase" evidence="11">
    <location>
        <begin position="56"/>
        <end position="347"/>
    </location>
</feature>
<keyword evidence="8" id="KW-0067">ATP-binding</keyword>
<dbReference type="PROSITE" id="PS50222">
    <property type="entry name" value="EF_HAND_2"/>
    <property type="match status" value="3"/>
</dbReference>
<dbReference type="SUPFAM" id="SSF47473">
    <property type="entry name" value="EF-hand"/>
    <property type="match status" value="1"/>
</dbReference>
<dbReference type="Pfam" id="PF13499">
    <property type="entry name" value="EF-hand_7"/>
    <property type="match status" value="2"/>
</dbReference>
<dbReference type="Pfam" id="PF00069">
    <property type="entry name" value="Pkinase"/>
    <property type="match status" value="1"/>
</dbReference>
<dbReference type="InterPro" id="IPR050205">
    <property type="entry name" value="CDPK_Ser/Thr_kinases"/>
</dbReference>
<feature type="compositionally biased region" description="Polar residues" evidence="10">
    <location>
        <begin position="1"/>
        <end position="12"/>
    </location>
</feature>
<dbReference type="PROSITE" id="PS50011">
    <property type="entry name" value="PROTEIN_KINASE_DOM"/>
    <property type="match status" value="1"/>
</dbReference>
<dbReference type="SMART" id="SM00054">
    <property type="entry name" value="EFh"/>
    <property type="match status" value="4"/>
</dbReference>
<sequence>MGCRPSKQSSAPEKQEKSIREVASRPKKKQQQEGLLLDLREELVWERRGRRFEEVYEGLGYLGSGAMGTVQVVRKRRDANLSVGQNADNAHRYAAKVVVFEEKGRRPRRIFKERQAELRHEIDVLRRVDHPHIVHLREAFWEDTRLVLVMELCEGTALSSLAGTLEEPTVASVAAQLLRALAYLHARGIVHRDLKLDNVMATREDARVSAKLVDFGLSRRTLIEVWCVDQQWETKKVAVKAAGTLSTAAPEVVAGGPYSSSADVWSLGACVYKLVCCRDPFIIDGVEPIDPSIVRRLQAAQIPWDPATLWRAKSKPCREFVYNCMRAKAPTRWTADDALKFVTTDWLEDDSLREPEPALRTLYATLKRFASYSDLKRAALVVAAHHVDHRRTLDLRRTFEALDADDSGVVSANELRAALEHVTAPCEIDILFGRLDYDQSGSVHYHEFLAATIEDDLLDDEVLRDAFDRIDADDTGTITPANLRAILGRAATDDLVASMIADGDLRRDGVIDFDEFCSLMR</sequence>
<dbReference type="EMBL" id="JAQMWT010000324">
    <property type="protein sequence ID" value="KAJ8604645.1"/>
    <property type="molecule type" value="Genomic_DNA"/>
</dbReference>
<accession>A0AAD7UFH4</accession>